<keyword evidence="2" id="KW-1185">Reference proteome</keyword>
<protein>
    <submittedName>
        <fullName evidence="1">Uncharacterized protein</fullName>
    </submittedName>
</protein>
<dbReference type="Proteomes" id="UP001191019">
    <property type="component" value="Unassembled WGS sequence"/>
</dbReference>
<name>A0ABY0FM45_9BACT</name>
<evidence type="ECO:0000313" key="2">
    <source>
        <dbReference type="Proteomes" id="UP001191019"/>
    </source>
</evidence>
<sequence>MQKEQPVVEDRKEAVKNLVQLLCALDDIDDSPDRESNKEKGVCDDGVVVVF</sequence>
<reference evidence="1 2" key="2">
    <citation type="journal article" date="2020" name="Cell Rep.">
        <title>Acquisition and Adaptation of Ultra-small Parasitic Reduced Genome Bacteria to Mammalian Hosts.</title>
        <authorList>
            <person name="McLean J.S."/>
            <person name="Bor B."/>
            <person name="Kerns K.A."/>
            <person name="Liu Q."/>
            <person name="To T.T."/>
            <person name="Solden L."/>
            <person name="Hendrickson E.L."/>
            <person name="Wrighton K."/>
            <person name="Shi W."/>
            <person name="He X."/>
        </authorList>
    </citation>
    <scope>NUCLEOTIDE SEQUENCE [LARGE SCALE GENOMIC DNA]</scope>
    <source>
        <strain evidence="1 2">TM7_G3_2_Rum_HOT_351B</strain>
    </source>
</reference>
<reference evidence="1 2" key="1">
    <citation type="journal article" date="2018" name="bioRxiv">
        <title>Evidence of independent acquisition and adaption of ultra-small bacteria to human hosts across the highly diverse yet reduced genomes of the phylum Saccharibacteria.</title>
        <authorList>
            <person name="McLean J.S."/>
            <person name="Bor B."/>
            <person name="To T.T."/>
            <person name="Liu Q."/>
            <person name="Kearns K.A."/>
            <person name="Solden L.M."/>
            <person name="Wrighton K.C."/>
            <person name="He X."/>
            <person name="Shi W."/>
        </authorList>
    </citation>
    <scope>NUCLEOTIDE SEQUENCE [LARGE SCALE GENOMIC DNA]</scope>
    <source>
        <strain evidence="1 2">TM7_G3_2_Rum_HOT_351B</strain>
    </source>
</reference>
<accession>A0ABY0FM45</accession>
<comment type="caution">
    <text evidence="1">The sequence shown here is derived from an EMBL/GenBank/DDBJ whole genome shotgun (WGS) entry which is preliminary data.</text>
</comment>
<proteinExistence type="predicted"/>
<organism evidence="1 2">
    <name type="scientific">Candidatus Nanosyncoccus alces</name>
    <dbReference type="NCBI Taxonomy" id="2171997"/>
    <lineage>
        <taxon>Bacteria</taxon>
        <taxon>Candidatus Saccharimonadota</taxon>
        <taxon>Candidatus Nanosyncoccalia</taxon>
        <taxon>Candidatus Nanosyncoccales</taxon>
        <taxon>Candidatus Nanosyncoccaceae</taxon>
        <taxon>Candidatus Nanosyncoccus</taxon>
    </lineage>
</organism>
<gene>
    <name evidence="1" type="ORF">G3RUM_00196</name>
</gene>
<evidence type="ECO:0000313" key="1">
    <source>
        <dbReference type="EMBL" id="RYC74921.1"/>
    </source>
</evidence>
<dbReference type="EMBL" id="PRLM01000002">
    <property type="protein sequence ID" value="RYC74921.1"/>
    <property type="molecule type" value="Genomic_DNA"/>
</dbReference>
<dbReference type="RefSeq" id="WP_164998325.1">
    <property type="nucleotide sequence ID" value="NZ_PRLM01000002.1"/>
</dbReference>